<dbReference type="EMBL" id="JAGIOH010000001">
    <property type="protein sequence ID" value="MBP2402555.1"/>
    <property type="molecule type" value="Genomic_DNA"/>
</dbReference>
<keyword evidence="1" id="KW-0408">Iron</keyword>
<feature type="domain" description="Fe2OG dioxygenase" evidence="3">
    <location>
        <begin position="138"/>
        <end position="258"/>
    </location>
</feature>
<reference evidence="4 5" key="1">
    <citation type="submission" date="2021-03" db="EMBL/GenBank/DDBJ databases">
        <title>Sequencing the genomes of 1000 actinobacteria strains.</title>
        <authorList>
            <person name="Klenk H.-P."/>
        </authorList>
    </citation>
    <scope>NUCLEOTIDE SEQUENCE [LARGE SCALE GENOMIC DNA]</scope>
    <source>
        <strain evidence="4 5">DSM 41480</strain>
    </source>
</reference>
<dbReference type="InterPro" id="IPR005123">
    <property type="entry name" value="Oxoglu/Fe-dep_dioxygenase_dom"/>
</dbReference>
<evidence type="ECO:0000313" key="5">
    <source>
        <dbReference type="Proteomes" id="UP001519291"/>
    </source>
</evidence>
<evidence type="ECO:0000259" key="3">
    <source>
        <dbReference type="PROSITE" id="PS51471"/>
    </source>
</evidence>
<dbReference type="RefSeq" id="WP_130877476.1">
    <property type="nucleotide sequence ID" value="NZ_JAGIOH010000001.1"/>
</dbReference>
<dbReference type="SUPFAM" id="SSF51197">
    <property type="entry name" value="Clavaminate synthase-like"/>
    <property type="match status" value="1"/>
</dbReference>
<dbReference type="InterPro" id="IPR008775">
    <property type="entry name" value="Phytyl_CoA_dOase-like"/>
</dbReference>
<name>A0ABS4Y1N3_9ACTN</name>
<accession>A0ABS4Y1N3</accession>
<dbReference type="Gene3D" id="2.60.120.620">
    <property type="entry name" value="q2cbj1_9rhob like domain"/>
    <property type="match status" value="1"/>
</dbReference>
<keyword evidence="1" id="KW-0479">Metal-binding</keyword>
<dbReference type="PROSITE" id="PS51471">
    <property type="entry name" value="FE2OG_OXY"/>
    <property type="match status" value="1"/>
</dbReference>
<protein>
    <recommendedName>
        <fullName evidence="3">Fe2OG dioxygenase domain-containing protein</fullName>
    </recommendedName>
</protein>
<dbReference type="Proteomes" id="UP001519291">
    <property type="component" value="Unassembled WGS sequence"/>
</dbReference>
<keyword evidence="1" id="KW-0560">Oxidoreductase</keyword>
<comment type="similarity">
    <text evidence="1">Belongs to the iron/ascorbate-dependent oxidoreductase family.</text>
</comment>
<feature type="region of interest" description="Disordered" evidence="2">
    <location>
        <begin position="1"/>
        <end position="29"/>
    </location>
</feature>
<gene>
    <name evidence="4" type="ORF">JO379_002024</name>
</gene>
<dbReference type="Pfam" id="PF05721">
    <property type="entry name" value="PhyH"/>
    <property type="match status" value="1"/>
</dbReference>
<dbReference type="GeneID" id="91573506"/>
<evidence type="ECO:0000256" key="1">
    <source>
        <dbReference type="RuleBase" id="RU003682"/>
    </source>
</evidence>
<evidence type="ECO:0000313" key="4">
    <source>
        <dbReference type="EMBL" id="MBP2402555.1"/>
    </source>
</evidence>
<sequence length="326" mass="35308">MNERPDRTGTPGGPQPPRPAPVHTVTPAGHGIPVSLRHVLRGALVVVEGGLRRAGALEEIRCETGRAVARILPGPAAARVGDSLERLHLHADTEQITAIRTDLETRLRPLAEAVLRDVARALEPQGARLYLGGHLGIRVMPPQRSLAGGVPSGLEGFLTPRDAHVDSWFNTAVNSVNLWMAVGPVRRGNGLVFYPDAYHRRPRHDGRHTLVPGQHTGPPMDIELAAGDILFFAGDHLHASQPNTTDETRFVITKRLCLGPPRYPRHATGWVPYEDPRLLGGPLEPLAALRSRLTAGGVRDLLRAWPRRGLPRRSGRSGPAAAGRAR</sequence>
<comment type="caution">
    <text evidence="4">The sequence shown here is derived from an EMBL/GenBank/DDBJ whole genome shotgun (WGS) entry which is preliminary data.</text>
</comment>
<evidence type="ECO:0000256" key="2">
    <source>
        <dbReference type="SAM" id="MobiDB-lite"/>
    </source>
</evidence>
<organism evidence="4 5">
    <name type="scientific">Streptomyces syringium</name>
    <dbReference type="NCBI Taxonomy" id="76729"/>
    <lineage>
        <taxon>Bacteria</taxon>
        <taxon>Bacillati</taxon>
        <taxon>Actinomycetota</taxon>
        <taxon>Actinomycetes</taxon>
        <taxon>Kitasatosporales</taxon>
        <taxon>Streptomycetaceae</taxon>
        <taxon>Streptomyces</taxon>
    </lineage>
</organism>
<proteinExistence type="inferred from homology"/>
<keyword evidence="5" id="KW-1185">Reference proteome</keyword>